<organism evidence="2 3">
    <name type="scientific">Euplotes crassus</name>
    <dbReference type="NCBI Taxonomy" id="5936"/>
    <lineage>
        <taxon>Eukaryota</taxon>
        <taxon>Sar</taxon>
        <taxon>Alveolata</taxon>
        <taxon>Ciliophora</taxon>
        <taxon>Intramacronucleata</taxon>
        <taxon>Spirotrichea</taxon>
        <taxon>Hypotrichia</taxon>
        <taxon>Euplotida</taxon>
        <taxon>Euplotidae</taxon>
        <taxon>Moneuplotes</taxon>
    </lineage>
</organism>
<dbReference type="EMBL" id="CAMPGE010004393">
    <property type="protein sequence ID" value="CAI2363239.1"/>
    <property type="molecule type" value="Genomic_DNA"/>
</dbReference>
<comment type="caution">
    <text evidence="2">The sequence shown here is derived from an EMBL/GenBank/DDBJ whole genome shotgun (WGS) entry which is preliminary data.</text>
</comment>
<name>A0AAD1X722_EUPCR</name>
<proteinExistence type="predicted"/>
<feature type="coiled-coil region" evidence="1">
    <location>
        <begin position="205"/>
        <end position="261"/>
    </location>
</feature>
<sequence>MTLPNAQKSRPSTIIETLGGKIARRMNQELLNKESRFIQKNVKRAIHHRKSTIDSPVSSRGSDWNALKNSNKKVKSKFSKVNKPVSKFESDTSPKLKKKNAEKFKLLEKSMRREYEERINNIKRRYEDIISALKASLAQAQDTKKETIQINKDKAKEIVLKNTQKLVHKAQISSLRKKVSRMSKNNFKDLTKGIVLENDRLAMQLEDVSMKLHMTTEKLRRAEKELHSLKNFASKYHNIDVNEMHKTVRNLENELEMYKKKNAPQKGFKVTNRICTVCASQIDNYNNRVKKIIVEGGRNREHAYPANVFLSSDEEEDRKEKRKELIAQQTDIMKQVLSELKGYSDDVESFGKEESAITSEDGSDIFGQYPVMRLHAPNDEEPSEFMKKYLAFSNVNEIESVSDSDFDSENRDVVDPKELSKIENNPNSSSTNKFLDSSLCSKIQVKRPKAIITKRPSQKFDLRDDIENSILISGEASAQLQNNF</sequence>
<protein>
    <submittedName>
        <fullName evidence="2">Uncharacterized protein</fullName>
    </submittedName>
</protein>
<dbReference type="AlphaFoldDB" id="A0AAD1X722"/>
<evidence type="ECO:0000256" key="1">
    <source>
        <dbReference type="SAM" id="Coils"/>
    </source>
</evidence>
<reference evidence="2" key="1">
    <citation type="submission" date="2023-07" db="EMBL/GenBank/DDBJ databases">
        <authorList>
            <consortium name="AG Swart"/>
            <person name="Singh M."/>
            <person name="Singh A."/>
            <person name="Seah K."/>
            <person name="Emmerich C."/>
        </authorList>
    </citation>
    <scope>NUCLEOTIDE SEQUENCE</scope>
    <source>
        <strain evidence="2">DP1</strain>
    </source>
</reference>
<dbReference type="Proteomes" id="UP001295684">
    <property type="component" value="Unassembled WGS sequence"/>
</dbReference>
<keyword evidence="3" id="KW-1185">Reference proteome</keyword>
<evidence type="ECO:0000313" key="2">
    <source>
        <dbReference type="EMBL" id="CAI2363239.1"/>
    </source>
</evidence>
<accession>A0AAD1X722</accession>
<keyword evidence="1" id="KW-0175">Coiled coil</keyword>
<feature type="coiled-coil region" evidence="1">
    <location>
        <begin position="112"/>
        <end position="143"/>
    </location>
</feature>
<gene>
    <name evidence="2" type="ORF">ECRASSUSDP1_LOCUS4569</name>
</gene>
<evidence type="ECO:0000313" key="3">
    <source>
        <dbReference type="Proteomes" id="UP001295684"/>
    </source>
</evidence>